<evidence type="ECO:0000313" key="4">
    <source>
        <dbReference type="Proteomes" id="UP001431572"/>
    </source>
</evidence>
<evidence type="ECO:0000313" key="1">
    <source>
        <dbReference type="EMBL" id="NWJ47456.1"/>
    </source>
</evidence>
<name>A0A8T7M5Z2_9CHLR</name>
<evidence type="ECO:0000313" key="3">
    <source>
        <dbReference type="Proteomes" id="UP000521676"/>
    </source>
</evidence>
<protein>
    <submittedName>
        <fullName evidence="1">Uncharacterized protein</fullName>
    </submittedName>
</protein>
<dbReference type="EMBL" id="JACATZ010000003">
    <property type="protein sequence ID" value="NWJ47456.1"/>
    <property type="molecule type" value="Genomic_DNA"/>
</dbReference>
<reference evidence="2" key="2">
    <citation type="journal article" date="2024" name="Nature">
        <title>Anoxygenic phototroph of the Chloroflexota uses a type I reaction centre.</title>
        <authorList>
            <person name="Tsuji J.M."/>
            <person name="Shaw N.A."/>
            <person name="Nagashima S."/>
            <person name="Venkiteswaran J.J."/>
            <person name="Schiff S.L."/>
            <person name="Watanabe T."/>
            <person name="Fukui M."/>
            <person name="Hanada S."/>
            <person name="Tank M."/>
            <person name="Neufeld J.D."/>
        </authorList>
    </citation>
    <scope>NUCLEOTIDE SEQUENCE</scope>
    <source>
        <strain evidence="2">L227-S17</strain>
    </source>
</reference>
<proteinExistence type="predicted"/>
<dbReference type="RefSeq" id="WP_341471256.1">
    <property type="nucleotide sequence ID" value="NZ_CP128400.1"/>
</dbReference>
<reference evidence="1 3" key="1">
    <citation type="submission" date="2020-06" db="EMBL/GenBank/DDBJ databases">
        <title>Anoxygenic phototrophic Chloroflexota member uses a Type I reaction center.</title>
        <authorList>
            <person name="Tsuji J.M."/>
            <person name="Shaw N.A."/>
            <person name="Nagashima S."/>
            <person name="Venkiteswaran J."/>
            <person name="Schiff S.L."/>
            <person name="Hanada S."/>
            <person name="Tank M."/>
            <person name="Neufeld J.D."/>
        </authorList>
    </citation>
    <scope>NUCLEOTIDE SEQUENCE [LARGE SCALE GENOMIC DNA]</scope>
    <source>
        <strain evidence="1">L227-S17</strain>
    </source>
</reference>
<dbReference type="Proteomes" id="UP001431572">
    <property type="component" value="Chromosome 2"/>
</dbReference>
<dbReference type="EMBL" id="CP128400">
    <property type="protein sequence ID" value="WJW69368.1"/>
    <property type="molecule type" value="Genomic_DNA"/>
</dbReference>
<sequence>MQKKHKILEVQNTVLNQEIKKLYAELAHSQQLNAEYLIELEKERIRFRRLAHKTEIIATKIQEELSMFVTVLSQGNNEQVATHTNKLCEHVQQLKPSELLQ</sequence>
<dbReference type="Proteomes" id="UP000521676">
    <property type="component" value="Unassembled WGS sequence"/>
</dbReference>
<gene>
    <name evidence="1" type="ORF">HXX08_16475</name>
    <name evidence="2" type="ORF">OZ401_002976</name>
</gene>
<accession>A0A8T7M5Z2</accession>
<keyword evidence="4" id="KW-1185">Reference proteome</keyword>
<organism evidence="1 3">
    <name type="scientific">Candidatus Chlorohelix allophototropha</name>
    <dbReference type="NCBI Taxonomy" id="3003348"/>
    <lineage>
        <taxon>Bacteria</taxon>
        <taxon>Bacillati</taxon>
        <taxon>Chloroflexota</taxon>
        <taxon>Chloroflexia</taxon>
        <taxon>Candidatus Chloroheliales</taxon>
        <taxon>Candidatus Chloroheliaceae</taxon>
        <taxon>Candidatus Chlorohelix</taxon>
    </lineage>
</organism>
<evidence type="ECO:0000313" key="2">
    <source>
        <dbReference type="EMBL" id="WJW69368.1"/>
    </source>
</evidence>
<dbReference type="AlphaFoldDB" id="A0A8T7M5Z2"/>